<comment type="cofactor">
    <cofactor evidence="1">
        <name>Fe cation</name>
        <dbReference type="ChEBI" id="CHEBI:24875"/>
    </cofactor>
</comment>
<dbReference type="KEGG" id="vg:15613949"/>
<dbReference type="RefSeq" id="YP_008003843.1">
    <property type="nucleotide sequence ID" value="NC_021247.1"/>
</dbReference>
<evidence type="ECO:0000256" key="3">
    <source>
        <dbReference type="ARBA" id="ARBA00012274"/>
    </source>
</evidence>
<comment type="function">
    <text evidence="8">Ribonucleoside-diphosphate reductase holoenzyme provides the precursors necessary for viral DNA synthesis. Allows virus growth in non-dividing cells. Catalyzes the biosynthesis of deoxyribonucleotides from the corresponding ribonucleotides.</text>
</comment>
<keyword evidence="7" id="KW-0215">Deoxyribonucleotide synthesis</keyword>
<dbReference type="PANTHER" id="PTHR23409:SF18">
    <property type="entry name" value="RIBONUCLEOSIDE-DIPHOSPHATE REDUCTASE SUBUNIT M2"/>
    <property type="match status" value="1"/>
</dbReference>
<evidence type="ECO:0000256" key="9">
    <source>
        <dbReference type="ARBA" id="ARBA00030749"/>
    </source>
</evidence>
<dbReference type="CDD" id="cd01049">
    <property type="entry name" value="RNRR2"/>
    <property type="match status" value="1"/>
</dbReference>
<organism evidence="10 11">
    <name type="scientific">Adoxophyes honmai entomopoxvirus 'L'</name>
    <dbReference type="NCBI Taxonomy" id="1293540"/>
    <lineage>
        <taxon>Viruses</taxon>
        <taxon>Varidnaviria</taxon>
        <taxon>Bamfordvirae</taxon>
        <taxon>Nucleocytoviricota</taxon>
        <taxon>Pokkesviricetes</taxon>
        <taxon>Chitovirales</taxon>
        <taxon>Poxviridae</taxon>
        <taxon>Entomopoxvirinae</taxon>
        <taxon>Betaentomopoxvirus</taxon>
        <taxon>Betaentomopoxvirus ahonmai</taxon>
    </lineage>
</organism>
<evidence type="ECO:0000256" key="4">
    <source>
        <dbReference type="ARBA" id="ARBA00014347"/>
    </source>
</evidence>
<name>A0A916KNV7_9POXV</name>
<dbReference type="Gene3D" id="1.10.620.20">
    <property type="entry name" value="Ribonucleotide Reductase, subunit A"/>
    <property type="match status" value="1"/>
</dbReference>
<keyword evidence="6" id="KW-0408">Iron</keyword>
<dbReference type="GO" id="GO:0009263">
    <property type="term" value="P:deoxyribonucleotide biosynthetic process"/>
    <property type="evidence" value="ECO:0007669"/>
    <property type="project" value="UniProtKB-KW"/>
</dbReference>
<dbReference type="InterPro" id="IPR009078">
    <property type="entry name" value="Ferritin-like_SF"/>
</dbReference>
<evidence type="ECO:0000313" key="10">
    <source>
        <dbReference type="EMBL" id="CCU55341.1"/>
    </source>
</evidence>
<dbReference type="InterPro" id="IPR000358">
    <property type="entry name" value="RNR_small_fam"/>
</dbReference>
<comment type="similarity">
    <text evidence="2">Belongs to the ribonucleoside diphosphate reductase small chain family.</text>
</comment>
<evidence type="ECO:0000256" key="1">
    <source>
        <dbReference type="ARBA" id="ARBA00001962"/>
    </source>
</evidence>
<reference evidence="10" key="1">
    <citation type="journal article" date="2013" name="J. Virol.">
        <title>New Insights into the Evolution of Entomopoxvirinae from the Complete Genome Sequences of Four Entomopoxviruses Infecting Adoxophyes honmai, Choristoneura biennis, Choristoneura rosaceana, and Mythimna separata.</title>
        <authorList>
            <person name="Theze J."/>
            <person name="Takatsuka J."/>
            <person name="Li Z."/>
            <person name="Gallais J."/>
            <person name="Doucet D."/>
            <person name="Arif B."/>
            <person name="Nakai M."/>
            <person name="Herniou E.A."/>
        </authorList>
    </citation>
    <scope>NUCLEOTIDE SEQUENCE</scope>
    <source>
        <strain evidence="10">Tokyo</strain>
    </source>
</reference>
<protein>
    <recommendedName>
        <fullName evidence="4">Ribonucleoside-diphosphate reductase small chain</fullName>
        <ecNumber evidence="3">1.17.4.1</ecNumber>
    </recommendedName>
    <alternativeName>
        <fullName evidence="9">Ribonucleotide reductase small subunit</fullName>
    </alternativeName>
</protein>
<dbReference type="GO" id="GO:0004748">
    <property type="term" value="F:ribonucleoside-diphosphate reductase activity, thioredoxin disulfide as acceptor"/>
    <property type="evidence" value="ECO:0007669"/>
    <property type="project" value="UniProtKB-EC"/>
</dbReference>
<dbReference type="InterPro" id="IPR030475">
    <property type="entry name" value="RNR_small_AS"/>
</dbReference>
<evidence type="ECO:0000313" key="11">
    <source>
        <dbReference type="Proteomes" id="UP000792575"/>
    </source>
</evidence>
<dbReference type="EMBL" id="HF679131">
    <property type="protein sequence ID" value="CCU55341.1"/>
    <property type="molecule type" value="Genomic_DNA"/>
</dbReference>
<dbReference type="Proteomes" id="UP000792575">
    <property type="component" value="Genome"/>
</dbReference>
<keyword evidence="11" id="KW-1185">Reference proteome</keyword>
<sequence>MEEPMLIKNYKRYILFPIQHEDIYKMYKQAESSFWTSEEVDLSKDIDEWNNLKDNEKHFIKYVLAFFASADGIVNENLVERFYSEIQYPEARSFYSFQIAMESIHSEMYSLLIDTYIKDSKEKDDLFNAIESIPCIKKKGEWAQKWILSNKYSFAERLIAFACVEGIFFSSSFASIFWLKKRGIMPGLTFSNELISRDEGLHTDFACLLYYNHIINKLPKSRVINIIKESVEIEKEFIIDALPFRLLGMNCDLMSQYVEFVADRLLYELIQEKYYKTTNPFDFMNLISLEGKTNFFEKKVGEYKKANFDKNDDFIFTTDSSF</sequence>
<keyword evidence="5" id="KW-0560">Oxidoreductase</keyword>
<dbReference type="OrthoDB" id="4477at10239"/>
<dbReference type="InterPro" id="IPR012348">
    <property type="entry name" value="RNR-like"/>
</dbReference>
<dbReference type="PANTHER" id="PTHR23409">
    <property type="entry name" value="RIBONUCLEOSIDE-DIPHOSPHATE REDUCTASE SMALL CHAIN"/>
    <property type="match status" value="1"/>
</dbReference>
<dbReference type="EC" id="1.17.4.1" evidence="3"/>
<evidence type="ECO:0000256" key="6">
    <source>
        <dbReference type="ARBA" id="ARBA00023004"/>
    </source>
</evidence>
<dbReference type="PROSITE" id="PS00368">
    <property type="entry name" value="RIBORED_SMALL"/>
    <property type="match status" value="1"/>
</dbReference>
<evidence type="ECO:0000256" key="5">
    <source>
        <dbReference type="ARBA" id="ARBA00023002"/>
    </source>
</evidence>
<dbReference type="InterPro" id="IPR033909">
    <property type="entry name" value="RNR_small"/>
</dbReference>
<evidence type="ECO:0000256" key="8">
    <source>
        <dbReference type="ARBA" id="ARBA00025523"/>
    </source>
</evidence>
<evidence type="ECO:0000256" key="2">
    <source>
        <dbReference type="ARBA" id="ARBA00009303"/>
    </source>
</evidence>
<accession>A0A916KNV7</accession>
<dbReference type="SUPFAM" id="SSF47240">
    <property type="entry name" value="Ferritin-like"/>
    <property type="match status" value="1"/>
</dbReference>
<gene>
    <name evidence="10" type="ORF">AHEV_020</name>
</gene>
<proteinExistence type="inferred from homology"/>
<dbReference type="Pfam" id="PF00268">
    <property type="entry name" value="Ribonuc_red_sm"/>
    <property type="match status" value="1"/>
</dbReference>
<evidence type="ECO:0000256" key="7">
    <source>
        <dbReference type="ARBA" id="ARBA00023116"/>
    </source>
</evidence>
<dbReference type="GeneID" id="15613949"/>